<organism evidence="2 3">
    <name type="scientific">Musa troglodytarum</name>
    <name type="common">fe'i banana</name>
    <dbReference type="NCBI Taxonomy" id="320322"/>
    <lineage>
        <taxon>Eukaryota</taxon>
        <taxon>Viridiplantae</taxon>
        <taxon>Streptophyta</taxon>
        <taxon>Embryophyta</taxon>
        <taxon>Tracheophyta</taxon>
        <taxon>Spermatophyta</taxon>
        <taxon>Magnoliopsida</taxon>
        <taxon>Liliopsida</taxon>
        <taxon>Zingiberales</taxon>
        <taxon>Musaceae</taxon>
        <taxon>Musa</taxon>
    </lineage>
</organism>
<reference evidence="2" key="1">
    <citation type="submission" date="2022-05" db="EMBL/GenBank/DDBJ databases">
        <title>The Musa troglodytarum L. genome provides insights into the mechanism of non-climacteric behaviour and enrichment of carotenoids.</title>
        <authorList>
            <person name="Wang J."/>
        </authorList>
    </citation>
    <scope>NUCLEOTIDE SEQUENCE</scope>
    <source>
        <tissue evidence="2">Leaf</tissue>
    </source>
</reference>
<proteinExistence type="predicted"/>
<feature type="region of interest" description="Disordered" evidence="1">
    <location>
        <begin position="1"/>
        <end position="27"/>
    </location>
</feature>
<feature type="compositionally biased region" description="Basic and acidic residues" evidence="1">
    <location>
        <begin position="1"/>
        <end position="13"/>
    </location>
</feature>
<name>A0A9E7FCM6_9LILI</name>
<keyword evidence="3" id="KW-1185">Reference proteome</keyword>
<protein>
    <submittedName>
        <fullName evidence="2">Uncharacterized protein</fullName>
    </submittedName>
</protein>
<dbReference type="EMBL" id="CP097505">
    <property type="protein sequence ID" value="URD93859.1"/>
    <property type="molecule type" value="Genomic_DNA"/>
</dbReference>
<evidence type="ECO:0000313" key="3">
    <source>
        <dbReference type="Proteomes" id="UP001055439"/>
    </source>
</evidence>
<accession>A0A9E7FCM6</accession>
<gene>
    <name evidence="2" type="ORF">MUK42_33361</name>
</gene>
<dbReference type="Proteomes" id="UP001055439">
    <property type="component" value="Chromosome 3"/>
</dbReference>
<evidence type="ECO:0000256" key="1">
    <source>
        <dbReference type="SAM" id="MobiDB-lite"/>
    </source>
</evidence>
<evidence type="ECO:0000313" key="2">
    <source>
        <dbReference type="EMBL" id="URD93859.1"/>
    </source>
</evidence>
<dbReference type="AlphaFoldDB" id="A0A9E7FCM6"/>
<sequence length="70" mass="8164">MRPLERPQEHDPAAPRPRSIKPSHESLNKWPVMRHRHLADVLGRFRVTCLVDFIPVGRFSPSSIEQRNTL</sequence>